<evidence type="ECO:0000313" key="3">
    <source>
        <dbReference type="Proteomes" id="UP001227230"/>
    </source>
</evidence>
<feature type="domain" description="Reverse transcriptase Ty1/copia-type" evidence="1">
    <location>
        <begin position="2"/>
        <end position="65"/>
    </location>
</feature>
<organism evidence="2 3">
    <name type="scientific">Vitis vinifera</name>
    <name type="common">Grape</name>
    <dbReference type="NCBI Taxonomy" id="29760"/>
    <lineage>
        <taxon>Eukaryota</taxon>
        <taxon>Viridiplantae</taxon>
        <taxon>Streptophyta</taxon>
        <taxon>Embryophyta</taxon>
        <taxon>Tracheophyta</taxon>
        <taxon>Spermatophyta</taxon>
        <taxon>Magnoliopsida</taxon>
        <taxon>eudicotyledons</taxon>
        <taxon>Gunneridae</taxon>
        <taxon>Pentapetalae</taxon>
        <taxon>rosids</taxon>
        <taxon>Vitales</taxon>
        <taxon>Vitaceae</taxon>
        <taxon>Viteae</taxon>
        <taxon>Vitis</taxon>
    </lineage>
</organism>
<evidence type="ECO:0000313" key="2">
    <source>
        <dbReference type="EMBL" id="WKA05256.1"/>
    </source>
</evidence>
<proteinExistence type="predicted"/>
<protein>
    <recommendedName>
        <fullName evidence="1">Reverse transcriptase Ty1/copia-type domain-containing protein</fullName>
    </recommendedName>
</protein>
<reference evidence="2 3" key="1">
    <citation type="journal article" date="2023" name="Hortic Res">
        <title>The complete reference genome for grapevine (Vitis vinifera L.) genetics and breeding.</title>
        <authorList>
            <person name="Shi X."/>
            <person name="Cao S."/>
            <person name="Wang X."/>
            <person name="Huang S."/>
            <person name="Wang Y."/>
            <person name="Liu Z."/>
            <person name="Liu W."/>
            <person name="Leng X."/>
            <person name="Peng Y."/>
            <person name="Wang N."/>
            <person name="Wang Y."/>
            <person name="Ma Z."/>
            <person name="Xu X."/>
            <person name="Zhang F."/>
            <person name="Xue H."/>
            <person name="Zhong H."/>
            <person name="Wang Y."/>
            <person name="Zhang K."/>
            <person name="Velt A."/>
            <person name="Avia K."/>
            <person name="Holtgrawe D."/>
            <person name="Grimplet J."/>
            <person name="Matus J.T."/>
            <person name="Ware D."/>
            <person name="Wu X."/>
            <person name="Wang H."/>
            <person name="Liu C."/>
            <person name="Fang Y."/>
            <person name="Rustenholz C."/>
            <person name="Cheng Z."/>
            <person name="Xiao H."/>
            <person name="Zhou Y."/>
        </authorList>
    </citation>
    <scope>NUCLEOTIDE SEQUENCE [LARGE SCALE GENOMIC DNA]</scope>
    <source>
        <strain evidence="3">cv. Pinot noir / PN40024</strain>
        <tissue evidence="2">Leaf</tissue>
    </source>
</reference>
<sequence>MLKSIKILVSIAMHLDYEIWKMDVKTMLLNDDLEENIYMIQPDGFIAKDQKHLVCKLQKSIYGLK</sequence>
<gene>
    <name evidence="2" type="ORF">VitviT2T_023231</name>
</gene>
<evidence type="ECO:0000259" key="1">
    <source>
        <dbReference type="Pfam" id="PF07727"/>
    </source>
</evidence>
<keyword evidence="3" id="KW-1185">Reference proteome</keyword>
<dbReference type="Pfam" id="PF07727">
    <property type="entry name" value="RVT_2"/>
    <property type="match status" value="1"/>
</dbReference>
<dbReference type="EMBL" id="CP126662">
    <property type="protein sequence ID" value="WKA05256.1"/>
    <property type="molecule type" value="Genomic_DNA"/>
</dbReference>
<dbReference type="InterPro" id="IPR013103">
    <property type="entry name" value="RVT_2"/>
</dbReference>
<dbReference type="Proteomes" id="UP001227230">
    <property type="component" value="Chromosome 15"/>
</dbReference>
<name>A0ABY9DDJ8_VITVI</name>
<accession>A0ABY9DDJ8</accession>